<dbReference type="Pfam" id="PF18765">
    <property type="entry name" value="Polbeta"/>
    <property type="match status" value="1"/>
</dbReference>
<accession>A9WA12</accession>
<dbReference type="EnsemblBacteria" id="ABY36694">
    <property type="protein sequence ID" value="ABY36694"/>
    <property type="gene ID" value="Caur_3510"/>
</dbReference>
<dbReference type="RefSeq" id="WP_012259347.1">
    <property type="nucleotide sequence ID" value="NC_010175.1"/>
</dbReference>
<dbReference type="InParanoid" id="A9WA12"/>
<evidence type="ECO:0000259" key="1">
    <source>
        <dbReference type="Pfam" id="PF18765"/>
    </source>
</evidence>
<dbReference type="InterPro" id="IPR043519">
    <property type="entry name" value="NT_sf"/>
</dbReference>
<evidence type="ECO:0000313" key="2">
    <source>
        <dbReference type="EMBL" id="ABY36694.1"/>
    </source>
</evidence>
<sequence>MMTTRPNVRLVYLFGSQVSGTTDPLSDVDLAVLLTHGTSTLQALAELEHRFAVILDGRKVDLVILNQAHIELAYAVIAQGMIIYQRSLAERVEYEAEVMSRYGDYLPFLQSQQQDILKGTGNERRVQRYRVALERTLRTIGTSDATPYSNED</sequence>
<gene>
    <name evidence="2" type="ordered locus">Caur_3510</name>
</gene>
<feature type="domain" description="Polymerase beta nucleotidyltransferase" evidence="1">
    <location>
        <begin position="4"/>
        <end position="87"/>
    </location>
</feature>
<dbReference type="EMBL" id="CP000909">
    <property type="protein sequence ID" value="ABY36694.1"/>
    <property type="molecule type" value="Genomic_DNA"/>
</dbReference>
<proteinExistence type="predicted"/>
<evidence type="ECO:0000313" key="3">
    <source>
        <dbReference type="Proteomes" id="UP000002008"/>
    </source>
</evidence>
<dbReference type="Proteomes" id="UP000002008">
    <property type="component" value="Chromosome"/>
</dbReference>
<name>A9WA12_CHLAA</name>
<dbReference type="InterPro" id="IPR041633">
    <property type="entry name" value="Polbeta"/>
</dbReference>
<keyword evidence="3" id="KW-1185">Reference proteome</keyword>
<dbReference type="NCBIfam" id="NF047752">
    <property type="entry name" value="MntA_antitoxin"/>
    <property type="match status" value="1"/>
</dbReference>
<dbReference type="STRING" id="324602.Caur_3510"/>
<dbReference type="Gene3D" id="3.30.460.10">
    <property type="entry name" value="Beta Polymerase, domain 2"/>
    <property type="match status" value="1"/>
</dbReference>
<dbReference type="eggNOG" id="COG1708">
    <property type="taxonomic scope" value="Bacteria"/>
</dbReference>
<organism evidence="2 3">
    <name type="scientific">Chloroflexus aurantiacus (strain ATCC 29366 / DSM 635 / J-10-fl)</name>
    <dbReference type="NCBI Taxonomy" id="324602"/>
    <lineage>
        <taxon>Bacteria</taxon>
        <taxon>Bacillati</taxon>
        <taxon>Chloroflexota</taxon>
        <taxon>Chloroflexia</taxon>
        <taxon>Chloroflexales</taxon>
        <taxon>Chloroflexineae</taxon>
        <taxon>Chloroflexaceae</taxon>
        <taxon>Chloroflexus</taxon>
    </lineage>
</organism>
<dbReference type="PATRIC" id="fig|324602.8.peg.3956"/>
<dbReference type="CDD" id="cd05403">
    <property type="entry name" value="NT_KNTase_like"/>
    <property type="match status" value="1"/>
</dbReference>
<dbReference type="AlphaFoldDB" id="A9WA12"/>
<reference evidence="3" key="1">
    <citation type="journal article" date="2011" name="BMC Genomics">
        <title>Complete genome sequence of the filamentous anoxygenic phototrophic bacterium Chloroflexus aurantiacus.</title>
        <authorList>
            <person name="Tang K.H."/>
            <person name="Barry K."/>
            <person name="Chertkov O."/>
            <person name="Dalin E."/>
            <person name="Han C.S."/>
            <person name="Hauser L.J."/>
            <person name="Honchak B.M."/>
            <person name="Karbach L.E."/>
            <person name="Land M.L."/>
            <person name="Lapidus A."/>
            <person name="Larimer F.W."/>
            <person name="Mikhailova N."/>
            <person name="Pitluck S."/>
            <person name="Pierson B.K."/>
            <person name="Blankenship R.E."/>
        </authorList>
    </citation>
    <scope>NUCLEOTIDE SEQUENCE [LARGE SCALE GENOMIC DNA]</scope>
    <source>
        <strain evidence="3">ATCC 29366 / DSM 635 / J-10-fl</strain>
    </source>
</reference>
<dbReference type="HOGENOM" id="CLU_130257_1_2_0"/>
<dbReference type="PANTHER" id="PTHR43852:SF3">
    <property type="entry name" value="NUCLEOTIDYLTRANSFERASE"/>
    <property type="match status" value="1"/>
</dbReference>
<dbReference type="KEGG" id="cau:Caur_3510"/>
<dbReference type="PANTHER" id="PTHR43852">
    <property type="entry name" value="NUCLEOTIDYLTRANSFERASE"/>
    <property type="match status" value="1"/>
</dbReference>
<protein>
    <submittedName>
        <fullName evidence="2">DNA polymerase beta domain protein region</fullName>
    </submittedName>
</protein>
<dbReference type="SUPFAM" id="SSF81301">
    <property type="entry name" value="Nucleotidyltransferase"/>
    <property type="match status" value="1"/>
</dbReference>
<dbReference type="InterPro" id="IPR052930">
    <property type="entry name" value="TA_antitoxin_MntA"/>
</dbReference>